<sequence>MVGLQREAPPPGVSRIQRQEQHLLLTIPTGQYLNLWTRPLSQSPFYPSCLMSISTVTGNNSNDDLLPPHELTGNLVTVEITSMNRNEGAQMHVWRRVDLCPAFV</sequence>
<name>A0A1A8DEV8_NOTKA</name>
<accession>A0A1A8DEV8</accession>
<proteinExistence type="predicted"/>
<reference evidence="1" key="2">
    <citation type="submission" date="2016-06" db="EMBL/GenBank/DDBJ databases">
        <title>The genome of a short-lived fish provides insights into sex chromosome evolution and the genetic control of aging.</title>
        <authorList>
            <person name="Reichwald K."/>
            <person name="Felder M."/>
            <person name="Petzold A."/>
            <person name="Koch P."/>
            <person name="Groth M."/>
            <person name="Platzer M."/>
        </authorList>
    </citation>
    <scope>NUCLEOTIDE SEQUENCE</scope>
    <source>
        <tissue evidence="1">Brain</tissue>
    </source>
</reference>
<gene>
    <name evidence="1" type="primary">Nfu_g_1_015593</name>
</gene>
<reference evidence="1" key="1">
    <citation type="submission" date="2016-05" db="EMBL/GenBank/DDBJ databases">
        <authorList>
            <person name="Lavstsen T."/>
            <person name="Jespersen J.S."/>
        </authorList>
    </citation>
    <scope>NUCLEOTIDE SEQUENCE</scope>
    <source>
        <tissue evidence="1">Brain</tissue>
    </source>
</reference>
<evidence type="ECO:0000313" key="1">
    <source>
        <dbReference type="EMBL" id="SBQ32607.1"/>
    </source>
</evidence>
<dbReference type="AlphaFoldDB" id="A0A1A8DEV8"/>
<protein>
    <submittedName>
        <fullName evidence="1">Uncharacterized protein</fullName>
    </submittedName>
</protein>
<dbReference type="EMBL" id="HADZ01015808">
    <property type="protein sequence ID" value="SBP79749.1"/>
    <property type="molecule type" value="Transcribed_RNA"/>
</dbReference>
<dbReference type="EMBL" id="HAEA01004127">
    <property type="protein sequence ID" value="SBQ32607.1"/>
    <property type="molecule type" value="Transcribed_RNA"/>
</dbReference>
<organism evidence="1">
    <name type="scientific">Nothobranchius kadleci</name>
    <name type="common">African annual killifish</name>
    <dbReference type="NCBI Taxonomy" id="1051664"/>
    <lineage>
        <taxon>Eukaryota</taxon>
        <taxon>Metazoa</taxon>
        <taxon>Chordata</taxon>
        <taxon>Craniata</taxon>
        <taxon>Vertebrata</taxon>
        <taxon>Euteleostomi</taxon>
        <taxon>Actinopterygii</taxon>
        <taxon>Neopterygii</taxon>
        <taxon>Teleostei</taxon>
        <taxon>Neoteleostei</taxon>
        <taxon>Acanthomorphata</taxon>
        <taxon>Ovalentaria</taxon>
        <taxon>Atherinomorphae</taxon>
        <taxon>Cyprinodontiformes</taxon>
        <taxon>Nothobranchiidae</taxon>
        <taxon>Nothobranchius</taxon>
    </lineage>
</organism>